<evidence type="ECO:0000259" key="2">
    <source>
        <dbReference type="Pfam" id="PF07786"/>
    </source>
</evidence>
<dbReference type="AlphaFoldDB" id="A0A031JWE7"/>
<feature type="transmembrane region" description="Helical" evidence="1">
    <location>
        <begin position="303"/>
        <end position="323"/>
    </location>
</feature>
<dbReference type="RefSeq" id="WP_036526593.1">
    <property type="nucleotide sequence ID" value="NZ_JFYZ01000013.1"/>
</dbReference>
<sequence length="373" mass="40775">MTAAKPQRFASLDVFRGVTIFLMILVNTAGPGAPAFTQLVHAKWIGFTLADLVFPSFLFAMGNAMSFAMRKPIATGPYLANLARRGMIIFALGFLMYWYPFVRHDADGWSLAPFALTRVPGVLQRLALCYVLAGLLVRWLDWKKLVLACVALLLGYWAILLAFSLPGEAYSKTGNAGTLLDLYLLPKEHLYKKDGGFDPEGFLGTLPATVNVIAGYLAGLAILRAGSLERTLRALSVAGLALIVAALAWSPWFPIAKKLWTGPFVLLTVGLALILLALASWLFEVRGVQRGRRFFTILGRNPLAIYLFSELFVITLNLVRIPGYGGLYDWIGIALFQSIVPGAIGSLLCALAYTMVCWAVGWALDRKGLILRA</sequence>
<accession>A0A031JWE7</accession>
<organism evidence="3 4">
    <name type="scientific">Novosphingobium resinovorum</name>
    <dbReference type="NCBI Taxonomy" id="158500"/>
    <lineage>
        <taxon>Bacteria</taxon>
        <taxon>Pseudomonadati</taxon>
        <taxon>Pseudomonadota</taxon>
        <taxon>Alphaproteobacteria</taxon>
        <taxon>Sphingomonadales</taxon>
        <taxon>Sphingomonadaceae</taxon>
        <taxon>Novosphingobium</taxon>
    </lineage>
</organism>
<dbReference type="PANTHER" id="PTHR31061:SF24">
    <property type="entry name" value="LD22376P"/>
    <property type="match status" value="1"/>
</dbReference>
<gene>
    <name evidence="3" type="ORF">BV97_02880</name>
</gene>
<feature type="transmembrane region" description="Helical" evidence="1">
    <location>
        <begin position="202"/>
        <end position="223"/>
    </location>
</feature>
<reference evidence="3 4" key="1">
    <citation type="submission" date="2014-03" db="EMBL/GenBank/DDBJ databases">
        <title>Whole genome sequence of Novosphingobium resinovorum KF1.</title>
        <authorList>
            <person name="Gan H.M."/>
            <person name="Gan H.Y."/>
            <person name="Chew T.H."/>
            <person name="Savka M.A."/>
        </authorList>
    </citation>
    <scope>NUCLEOTIDE SEQUENCE [LARGE SCALE GENOMIC DNA]</scope>
    <source>
        <strain evidence="3 4">KF1</strain>
    </source>
</reference>
<feature type="transmembrane region" description="Helical" evidence="1">
    <location>
        <begin position="82"/>
        <end position="102"/>
    </location>
</feature>
<proteinExistence type="predicted"/>
<dbReference type="eggNOG" id="COG4299">
    <property type="taxonomic scope" value="Bacteria"/>
</dbReference>
<comment type="caution">
    <text evidence="3">The sequence shown here is derived from an EMBL/GenBank/DDBJ whole genome shotgun (WGS) entry which is preliminary data.</text>
</comment>
<feature type="transmembrane region" description="Helical" evidence="1">
    <location>
        <begin position="343"/>
        <end position="364"/>
    </location>
</feature>
<protein>
    <recommendedName>
        <fullName evidence="2">Heparan-alpha-glucosaminide N-acetyltransferase catalytic domain-containing protein</fullName>
    </recommendedName>
</protein>
<feature type="domain" description="Heparan-alpha-glucosaminide N-acetyltransferase catalytic" evidence="2">
    <location>
        <begin position="8"/>
        <end position="159"/>
    </location>
</feature>
<name>A0A031JWE7_9SPHN</name>
<dbReference type="PANTHER" id="PTHR31061">
    <property type="entry name" value="LD22376P"/>
    <property type="match status" value="1"/>
</dbReference>
<dbReference type="Pfam" id="PF07786">
    <property type="entry name" value="HGSNAT_cat"/>
    <property type="match status" value="1"/>
</dbReference>
<keyword evidence="1" id="KW-1133">Transmembrane helix</keyword>
<dbReference type="PATRIC" id="fig|158500.4.peg.2947"/>
<feature type="transmembrane region" description="Helical" evidence="1">
    <location>
        <begin position="235"/>
        <end position="252"/>
    </location>
</feature>
<evidence type="ECO:0000256" key="1">
    <source>
        <dbReference type="SAM" id="Phobius"/>
    </source>
</evidence>
<feature type="transmembrane region" description="Helical" evidence="1">
    <location>
        <begin position="122"/>
        <end position="140"/>
    </location>
</feature>
<dbReference type="InterPro" id="IPR012429">
    <property type="entry name" value="HGSNAT_cat"/>
</dbReference>
<dbReference type="Proteomes" id="UP000024329">
    <property type="component" value="Unassembled WGS sequence"/>
</dbReference>
<feature type="transmembrane region" description="Helical" evidence="1">
    <location>
        <begin position="145"/>
        <end position="165"/>
    </location>
</feature>
<feature type="transmembrane region" description="Helical" evidence="1">
    <location>
        <begin position="264"/>
        <end position="283"/>
    </location>
</feature>
<feature type="transmembrane region" description="Helical" evidence="1">
    <location>
        <begin position="42"/>
        <end position="61"/>
    </location>
</feature>
<dbReference type="EMBL" id="JFYZ01000013">
    <property type="protein sequence ID" value="EZP81219.1"/>
    <property type="molecule type" value="Genomic_DNA"/>
</dbReference>
<evidence type="ECO:0000313" key="3">
    <source>
        <dbReference type="EMBL" id="EZP81219.1"/>
    </source>
</evidence>
<keyword evidence="1" id="KW-0812">Transmembrane</keyword>
<keyword evidence="1" id="KW-0472">Membrane</keyword>
<feature type="transmembrane region" description="Helical" evidence="1">
    <location>
        <begin position="12"/>
        <end position="30"/>
    </location>
</feature>
<evidence type="ECO:0000313" key="4">
    <source>
        <dbReference type="Proteomes" id="UP000024329"/>
    </source>
</evidence>